<keyword evidence="3" id="KW-1185">Reference proteome</keyword>
<reference evidence="2" key="1">
    <citation type="journal article" date="2021" name="Nat. Commun.">
        <title>Genetic determinants of endophytism in the Arabidopsis root mycobiome.</title>
        <authorList>
            <person name="Mesny F."/>
            <person name="Miyauchi S."/>
            <person name="Thiergart T."/>
            <person name="Pickel B."/>
            <person name="Atanasova L."/>
            <person name="Karlsson M."/>
            <person name="Huettel B."/>
            <person name="Barry K.W."/>
            <person name="Haridas S."/>
            <person name="Chen C."/>
            <person name="Bauer D."/>
            <person name="Andreopoulos W."/>
            <person name="Pangilinan J."/>
            <person name="LaButti K."/>
            <person name="Riley R."/>
            <person name="Lipzen A."/>
            <person name="Clum A."/>
            <person name="Drula E."/>
            <person name="Henrissat B."/>
            <person name="Kohler A."/>
            <person name="Grigoriev I.V."/>
            <person name="Martin F.M."/>
            <person name="Hacquard S."/>
        </authorList>
    </citation>
    <scope>NUCLEOTIDE SEQUENCE</scope>
    <source>
        <strain evidence="2">MPI-CAGE-CH-0230</strain>
    </source>
</reference>
<dbReference type="Pfam" id="PF03464">
    <property type="entry name" value="eRF1_2"/>
    <property type="match status" value="1"/>
</dbReference>
<dbReference type="EMBL" id="JAGTJQ010000019">
    <property type="protein sequence ID" value="KAH7009255.1"/>
    <property type="molecule type" value="Genomic_DNA"/>
</dbReference>
<evidence type="ECO:0000313" key="2">
    <source>
        <dbReference type="EMBL" id="KAH7009255.1"/>
    </source>
</evidence>
<dbReference type="SUPFAM" id="SSF53137">
    <property type="entry name" value="Translational machinery components"/>
    <property type="match status" value="1"/>
</dbReference>
<dbReference type="InterPro" id="IPR004403">
    <property type="entry name" value="Peptide_chain-rel_eRF1/aRF1"/>
</dbReference>
<dbReference type="GeneID" id="70192635"/>
<organism evidence="2 3">
    <name type="scientific">Microdochium trichocladiopsis</name>
    <dbReference type="NCBI Taxonomy" id="1682393"/>
    <lineage>
        <taxon>Eukaryota</taxon>
        <taxon>Fungi</taxon>
        <taxon>Dikarya</taxon>
        <taxon>Ascomycota</taxon>
        <taxon>Pezizomycotina</taxon>
        <taxon>Sordariomycetes</taxon>
        <taxon>Xylariomycetidae</taxon>
        <taxon>Xylariales</taxon>
        <taxon>Microdochiaceae</taxon>
        <taxon>Microdochium</taxon>
    </lineage>
</organism>
<protein>
    <recommendedName>
        <fullName evidence="1">eRF1 domain-containing protein</fullName>
    </recommendedName>
</protein>
<name>A0A9P8XRA6_9PEZI</name>
<dbReference type="Gene3D" id="3.30.420.60">
    <property type="entry name" value="eRF1 domain 2"/>
    <property type="match status" value="1"/>
</dbReference>
<dbReference type="GO" id="GO:0003747">
    <property type="term" value="F:translation release factor activity"/>
    <property type="evidence" value="ECO:0007669"/>
    <property type="project" value="InterPro"/>
</dbReference>
<sequence>MNCQMERGAAQSRATCLTRTPSPMIKVKVAAIVLAGSADFKNNLNSLDMFGHRLQAKVIKVVNVSYGEENGFTKPLSYHQRRLETSSSFRSRTLLASTLRRLARPCETRPYHSGHVPLPRLRGALNKCYFVPSLFLGLFAAAGPVNDVSGVGR</sequence>
<proteinExistence type="predicted"/>
<dbReference type="PANTHER" id="PTHR10113">
    <property type="entry name" value="PEPTIDE CHAIN RELEASE FACTOR SUBUNIT 1"/>
    <property type="match status" value="1"/>
</dbReference>
<gene>
    <name evidence="2" type="ORF">B0I36DRAFT_60804</name>
</gene>
<evidence type="ECO:0000259" key="1">
    <source>
        <dbReference type="Pfam" id="PF03464"/>
    </source>
</evidence>
<comment type="caution">
    <text evidence="2">The sequence shown here is derived from an EMBL/GenBank/DDBJ whole genome shotgun (WGS) entry which is preliminary data.</text>
</comment>
<evidence type="ECO:0000313" key="3">
    <source>
        <dbReference type="Proteomes" id="UP000756346"/>
    </source>
</evidence>
<accession>A0A9P8XRA6</accession>
<feature type="domain" description="eRF1" evidence="1">
    <location>
        <begin position="26"/>
        <end position="81"/>
    </location>
</feature>
<dbReference type="OrthoDB" id="10254527at2759"/>
<dbReference type="InterPro" id="IPR042226">
    <property type="entry name" value="eFR1_2_sf"/>
</dbReference>
<dbReference type="InterPro" id="IPR005141">
    <property type="entry name" value="eRF1_2"/>
</dbReference>
<dbReference type="RefSeq" id="XP_046003916.1">
    <property type="nucleotide sequence ID" value="XM_046163089.1"/>
</dbReference>
<dbReference type="Proteomes" id="UP000756346">
    <property type="component" value="Unassembled WGS sequence"/>
</dbReference>
<dbReference type="AlphaFoldDB" id="A0A9P8XRA6"/>